<protein>
    <recommendedName>
        <fullName evidence="1">Calcineurin-like phosphoesterase domain-containing protein</fullName>
    </recommendedName>
</protein>
<dbReference type="Pfam" id="PF00149">
    <property type="entry name" value="Metallophos"/>
    <property type="match status" value="1"/>
</dbReference>
<proteinExistence type="predicted"/>
<dbReference type="InterPro" id="IPR004843">
    <property type="entry name" value="Calcineurin-like_PHP"/>
</dbReference>
<dbReference type="OrthoDB" id="630188at2759"/>
<dbReference type="PANTHER" id="PTHR12905">
    <property type="entry name" value="METALLOPHOSPHOESTERASE"/>
    <property type="match status" value="1"/>
</dbReference>
<dbReference type="InterPro" id="IPR051693">
    <property type="entry name" value="UPF0046_metallophosphoest"/>
</dbReference>
<feature type="domain" description="Calcineurin-like phosphoesterase" evidence="1">
    <location>
        <begin position="6"/>
        <end position="205"/>
    </location>
</feature>
<comment type="caution">
    <text evidence="2">The sequence shown here is derived from an EMBL/GenBank/DDBJ whole genome shotgun (WGS) entry which is preliminary data.</text>
</comment>
<evidence type="ECO:0000313" key="3">
    <source>
        <dbReference type="Proteomes" id="UP000481858"/>
    </source>
</evidence>
<accession>A0A7C8MZE4</accession>
<dbReference type="PANTHER" id="PTHR12905:SF0">
    <property type="entry name" value="CALCINEURIN-LIKE PHOSPHOESTERASE DOMAIN-CONTAINING PROTEIN"/>
    <property type="match status" value="1"/>
</dbReference>
<dbReference type="AlphaFoldDB" id="A0A7C8MZE4"/>
<organism evidence="2 3">
    <name type="scientific">Xylaria multiplex</name>
    <dbReference type="NCBI Taxonomy" id="323545"/>
    <lineage>
        <taxon>Eukaryota</taxon>
        <taxon>Fungi</taxon>
        <taxon>Dikarya</taxon>
        <taxon>Ascomycota</taxon>
        <taxon>Pezizomycotina</taxon>
        <taxon>Sordariomycetes</taxon>
        <taxon>Xylariomycetidae</taxon>
        <taxon>Xylariales</taxon>
        <taxon>Xylariaceae</taxon>
        <taxon>Xylaria</taxon>
    </lineage>
</organism>
<dbReference type="InParanoid" id="A0A7C8MZE4"/>
<dbReference type="EMBL" id="WUBL01000009">
    <property type="protein sequence ID" value="KAF2971955.1"/>
    <property type="molecule type" value="Genomic_DNA"/>
</dbReference>
<keyword evidence="3" id="KW-1185">Reference proteome</keyword>
<name>A0A7C8MZE4_9PEZI</name>
<gene>
    <name evidence="2" type="ORF">GQX73_g1533</name>
</gene>
<dbReference type="Proteomes" id="UP000481858">
    <property type="component" value="Unassembled WGS sequence"/>
</dbReference>
<dbReference type="Gene3D" id="3.60.21.10">
    <property type="match status" value="1"/>
</dbReference>
<evidence type="ECO:0000259" key="1">
    <source>
        <dbReference type="Pfam" id="PF00149"/>
    </source>
</evidence>
<dbReference type="SUPFAM" id="SSF56300">
    <property type="entry name" value="Metallo-dependent phosphatases"/>
    <property type="match status" value="1"/>
</dbReference>
<evidence type="ECO:0000313" key="2">
    <source>
        <dbReference type="EMBL" id="KAF2971955.1"/>
    </source>
</evidence>
<sequence>MSVSTKFFIISDTHADDIQLNKDITADVAIHCGDLTEESKLDEYQKSLQLLQGVNAPLKLVIAGNHDFTLDEPAFRAKVAEAEALEPELVEREYGGYGEARRLIDQTTGITFLDEGTHHFVLDNGARLTVYASSYTPSEAGNGFQYSPRTGHRFDIGDQVDVVITHGPPHGVLDFAQSRRAGCPDLFAALAKARPRLHCFGHIHEGWGAKLVAWRGQISKQPSHFTNIDNSKSKVIEKLSNITETKYDTTDTKLEKLKTARRLVQKGYRSTSHCKGDDAPLEWKMHTLFVNAAAQGLEGLLLQPPWLVQLELPTPG</sequence>
<dbReference type="CDD" id="cd07379">
    <property type="entry name" value="MPP_239FB"/>
    <property type="match status" value="1"/>
</dbReference>
<dbReference type="GO" id="GO:0016787">
    <property type="term" value="F:hydrolase activity"/>
    <property type="evidence" value="ECO:0007669"/>
    <property type="project" value="InterPro"/>
</dbReference>
<dbReference type="InterPro" id="IPR029052">
    <property type="entry name" value="Metallo-depent_PP-like"/>
</dbReference>
<reference evidence="2 3" key="1">
    <citation type="submission" date="2019-12" db="EMBL/GenBank/DDBJ databases">
        <title>Draft genome sequence of the ascomycete Xylaria multiplex DSM 110363.</title>
        <authorList>
            <person name="Buettner E."/>
            <person name="Kellner H."/>
        </authorList>
    </citation>
    <scope>NUCLEOTIDE SEQUENCE [LARGE SCALE GENOMIC DNA]</scope>
    <source>
        <strain evidence="2 3">DSM 110363</strain>
    </source>
</reference>